<dbReference type="Proteomes" id="UP000507222">
    <property type="component" value="Unassembled WGS sequence"/>
</dbReference>
<dbReference type="EMBL" id="CAEKDK010000008">
    <property type="protein sequence ID" value="CAB4290628.1"/>
    <property type="molecule type" value="Genomic_DNA"/>
</dbReference>
<protein>
    <submittedName>
        <fullName evidence="1">Uncharacterized protein</fullName>
    </submittedName>
</protein>
<sequence>MAICHCCVVSFRVAGYQGLELGVGVSDFGKGFGSLSPCTQALARKERARIGLSFRVGCLEQIQRTRWGRIELWPVTAEGGLGLLIGARLVGWSWGPEAGYLSPCCVGSFGLARELFTVRAWAVLLFRQELGIESPGLGAKAFGKAGLRELGYP</sequence>
<name>A0A6J5VXQ7_PRUAR</name>
<evidence type="ECO:0000313" key="2">
    <source>
        <dbReference type="Proteomes" id="UP000507222"/>
    </source>
</evidence>
<dbReference type="AlphaFoldDB" id="A0A6J5VXQ7"/>
<evidence type="ECO:0000313" key="1">
    <source>
        <dbReference type="EMBL" id="CAB4290628.1"/>
    </source>
</evidence>
<gene>
    <name evidence="1" type="ORF">CURHAP_LOCUS50725</name>
</gene>
<organism evidence="1 2">
    <name type="scientific">Prunus armeniaca</name>
    <name type="common">Apricot</name>
    <name type="synonym">Armeniaca vulgaris</name>
    <dbReference type="NCBI Taxonomy" id="36596"/>
    <lineage>
        <taxon>Eukaryota</taxon>
        <taxon>Viridiplantae</taxon>
        <taxon>Streptophyta</taxon>
        <taxon>Embryophyta</taxon>
        <taxon>Tracheophyta</taxon>
        <taxon>Spermatophyta</taxon>
        <taxon>Magnoliopsida</taxon>
        <taxon>eudicotyledons</taxon>
        <taxon>Gunneridae</taxon>
        <taxon>Pentapetalae</taxon>
        <taxon>rosids</taxon>
        <taxon>fabids</taxon>
        <taxon>Rosales</taxon>
        <taxon>Rosaceae</taxon>
        <taxon>Amygdaloideae</taxon>
        <taxon>Amygdaleae</taxon>
        <taxon>Prunus</taxon>
    </lineage>
</organism>
<accession>A0A6J5VXQ7</accession>
<proteinExistence type="predicted"/>
<reference evidence="1 2" key="1">
    <citation type="submission" date="2020-05" db="EMBL/GenBank/DDBJ databases">
        <authorList>
            <person name="Campoy J."/>
            <person name="Schneeberger K."/>
            <person name="Spophaly S."/>
        </authorList>
    </citation>
    <scope>NUCLEOTIDE SEQUENCE [LARGE SCALE GENOMIC DNA]</scope>
    <source>
        <strain evidence="1">PruArmRojPasFocal</strain>
    </source>
</reference>